<comment type="caution">
    <text evidence="2">The sequence shown here is derived from an EMBL/GenBank/DDBJ whole genome shotgun (WGS) entry which is preliminary data.</text>
</comment>
<feature type="region of interest" description="Disordered" evidence="1">
    <location>
        <begin position="1"/>
        <end position="70"/>
    </location>
</feature>
<keyword evidence="3" id="KW-1185">Reference proteome</keyword>
<proteinExistence type="predicted"/>
<sequence length="271" mass="30766">MKERRATFTVQPSTSSSTAQLTSHRGIVRSSSSLPAGVISVFNHIHPPPEEEKDGDVVGEEKRRKRDSRQATVRLEERGRVRAQGTKKQYEKDQTVLKSEGTRRLSSPVIHQDGPLIMYSEDRSISESHSVIPDENLISLHDGSVLDDEGSFQLFQKVEKENYFLDEDDTVVFDDIIPHISFTHPANVFDTDSCSACDDNSEWHHDDPYRASSNNPMMLDETFDDDEFDQQQRKDDSTVYFDDPVPQIMDQAPTKPKMDGISMGLPKSYLE</sequence>
<feature type="region of interest" description="Disordered" evidence="1">
    <location>
        <begin position="227"/>
        <end position="271"/>
    </location>
</feature>
<name>A0ABQ5K730_9EUKA</name>
<evidence type="ECO:0000313" key="3">
    <source>
        <dbReference type="Proteomes" id="UP001057375"/>
    </source>
</evidence>
<feature type="compositionally biased region" description="Basic and acidic residues" evidence="1">
    <location>
        <begin position="47"/>
        <end position="62"/>
    </location>
</feature>
<evidence type="ECO:0000256" key="1">
    <source>
        <dbReference type="SAM" id="MobiDB-lite"/>
    </source>
</evidence>
<gene>
    <name evidence="2" type="ORF">ADUPG1_000614</name>
</gene>
<protein>
    <submittedName>
        <fullName evidence="2">Uncharacterized protein</fullName>
    </submittedName>
</protein>
<organism evidence="2 3">
    <name type="scientific">Aduncisulcus paluster</name>
    <dbReference type="NCBI Taxonomy" id="2918883"/>
    <lineage>
        <taxon>Eukaryota</taxon>
        <taxon>Metamonada</taxon>
        <taxon>Carpediemonas-like organisms</taxon>
        <taxon>Aduncisulcus</taxon>
    </lineage>
</organism>
<reference evidence="2" key="1">
    <citation type="submission" date="2022-03" db="EMBL/GenBank/DDBJ databases">
        <title>Draft genome sequence of Aduncisulcus paluster, a free-living microaerophilic Fornicata.</title>
        <authorList>
            <person name="Yuyama I."/>
            <person name="Kume K."/>
            <person name="Tamura T."/>
            <person name="Inagaki Y."/>
            <person name="Hashimoto T."/>
        </authorList>
    </citation>
    <scope>NUCLEOTIDE SEQUENCE</scope>
    <source>
        <strain evidence="2">NY0171</strain>
    </source>
</reference>
<dbReference type="Proteomes" id="UP001057375">
    <property type="component" value="Unassembled WGS sequence"/>
</dbReference>
<feature type="compositionally biased region" description="Polar residues" evidence="1">
    <location>
        <begin position="8"/>
        <end position="34"/>
    </location>
</feature>
<evidence type="ECO:0000313" key="2">
    <source>
        <dbReference type="EMBL" id="GKT28374.1"/>
    </source>
</evidence>
<dbReference type="EMBL" id="BQXS01000263">
    <property type="protein sequence ID" value="GKT28374.1"/>
    <property type="molecule type" value="Genomic_DNA"/>
</dbReference>
<accession>A0ABQ5K730</accession>